<gene>
    <name evidence="1" type="ORF">BACCOP_00537</name>
</gene>
<protein>
    <submittedName>
        <fullName evidence="1">Uncharacterized protein</fullName>
    </submittedName>
</protein>
<dbReference type="EMBL" id="ABIY02000052">
    <property type="protein sequence ID" value="EDV02378.1"/>
    <property type="molecule type" value="Genomic_DNA"/>
</dbReference>
<name>B3JF89_9BACT</name>
<proteinExistence type="predicted"/>
<accession>B3JF89</accession>
<organism evidence="1 2">
    <name type="scientific">Phocaeicola coprocola DSM 17136</name>
    <dbReference type="NCBI Taxonomy" id="470145"/>
    <lineage>
        <taxon>Bacteria</taxon>
        <taxon>Pseudomonadati</taxon>
        <taxon>Bacteroidota</taxon>
        <taxon>Bacteroidia</taxon>
        <taxon>Bacteroidales</taxon>
        <taxon>Bacteroidaceae</taxon>
        <taxon>Phocaeicola</taxon>
    </lineage>
</organism>
<evidence type="ECO:0000313" key="2">
    <source>
        <dbReference type="Proteomes" id="UP000003146"/>
    </source>
</evidence>
<reference evidence="1 2" key="1">
    <citation type="submission" date="2008-04" db="EMBL/GenBank/DDBJ databases">
        <title>Draft genome sequence of Bacteroides coprocola (DSM 17136).</title>
        <authorList>
            <person name="Sudarsanam P."/>
            <person name="Ley R."/>
            <person name="Guruge J."/>
            <person name="Turnbaugh P.J."/>
            <person name="Mahowald M."/>
            <person name="Liep D."/>
            <person name="Gordon J."/>
        </authorList>
    </citation>
    <scope>NUCLEOTIDE SEQUENCE [LARGE SCALE GENOMIC DNA]</scope>
    <source>
        <strain evidence="1 2">DSM 17136</strain>
    </source>
</reference>
<dbReference type="Proteomes" id="UP000003146">
    <property type="component" value="Unassembled WGS sequence"/>
</dbReference>
<sequence length="48" mass="5477">MWVVDDINFAIINYNFKLLFYGNGKLVTLIDKTDSLATFRLDDGGDSF</sequence>
<reference evidence="1 2" key="2">
    <citation type="submission" date="2008-04" db="EMBL/GenBank/DDBJ databases">
        <authorList>
            <person name="Fulton L."/>
            <person name="Clifton S."/>
            <person name="Fulton B."/>
            <person name="Xu J."/>
            <person name="Minx P."/>
            <person name="Pepin K.H."/>
            <person name="Johnson M."/>
            <person name="Thiruvilangam P."/>
            <person name="Bhonagiri V."/>
            <person name="Nash W.E."/>
            <person name="Mardis E.R."/>
            <person name="Wilson R.K."/>
        </authorList>
    </citation>
    <scope>NUCLEOTIDE SEQUENCE [LARGE SCALE GENOMIC DNA]</scope>
    <source>
        <strain evidence="1 2">DSM 17136</strain>
    </source>
</reference>
<dbReference type="STRING" id="470145.BACCOP_00537"/>
<evidence type="ECO:0000313" key="1">
    <source>
        <dbReference type="EMBL" id="EDV02378.1"/>
    </source>
</evidence>
<dbReference type="AlphaFoldDB" id="B3JF89"/>
<comment type="caution">
    <text evidence="1">The sequence shown here is derived from an EMBL/GenBank/DDBJ whole genome shotgun (WGS) entry which is preliminary data.</text>
</comment>
<dbReference type="HOGENOM" id="CLU_3149343_0_0_10"/>